<name>A0A2C9U888_MANES</name>
<evidence type="ECO:0000313" key="2">
    <source>
        <dbReference type="EMBL" id="OAY25460.1"/>
    </source>
</evidence>
<dbReference type="EMBL" id="CM004403">
    <property type="protein sequence ID" value="OAY25460.1"/>
    <property type="molecule type" value="Genomic_DNA"/>
</dbReference>
<dbReference type="OMA" id="WSDEFVK"/>
<dbReference type="PANTHER" id="PTHR38222:SF1">
    <property type="entry name" value="TFIIS N-TERMINAL DOMAIN-CONTAINING PROTEIN"/>
    <property type="match status" value="1"/>
</dbReference>
<reference evidence="3" key="1">
    <citation type="journal article" date="2016" name="Nat. Biotechnol.">
        <title>Sequencing wild and cultivated cassava and related species reveals extensive interspecific hybridization and genetic diversity.</title>
        <authorList>
            <person name="Bredeson J.V."/>
            <person name="Lyons J.B."/>
            <person name="Prochnik S.E."/>
            <person name="Wu G.A."/>
            <person name="Ha C.M."/>
            <person name="Edsinger-Gonzales E."/>
            <person name="Grimwood J."/>
            <person name="Schmutz J."/>
            <person name="Rabbi I.Y."/>
            <person name="Egesi C."/>
            <person name="Nauluvula P."/>
            <person name="Lebot V."/>
            <person name="Ndunguru J."/>
            <person name="Mkamilo G."/>
            <person name="Bart R.S."/>
            <person name="Setter T.L."/>
            <person name="Gleadow R.M."/>
            <person name="Kulakow P."/>
            <person name="Ferguson M.E."/>
            <person name="Rounsley S."/>
            <person name="Rokhsar D.S."/>
        </authorList>
    </citation>
    <scope>NUCLEOTIDE SEQUENCE [LARGE SCALE GENOMIC DNA]</scope>
    <source>
        <strain evidence="3">cv. AM560-2</strain>
    </source>
</reference>
<dbReference type="Gramene" id="Manes.17G096700.1.v8.1">
    <property type="protein sequence ID" value="Manes.17G096700.1.v8.1.CDS.1"/>
    <property type="gene ID" value="Manes.17G096700.v8.1"/>
</dbReference>
<proteinExistence type="predicted"/>
<evidence type="ECO:0000313" key="3">
    <source>
        <dbReference type="Proteomes" id="UP000091857"/>
    </source>
</evidence>
<keyword evidence="3" id="KW-1185">Reference proteome</keyword>
<sequence length="80" mass="8509">MSGIVLMWATDLAKLRKKDQTIWSSNSSSTTTSESGKLARSEGVSLTESLAAFVQGMRVKSSGLPYSEAALSMLVDCFSA</sequence>
<organism evidence="2 3">
    <name type="scientific">Manihot esculenta</name>
    <name type="common">Cassava</name>
    <name type="synonym">Jatropha manihot</name>
    <dbReference type="NCBI Taxonomy" id="3983"/>
    <lineage>
        <taxon>Eukaryota</taxon>
        <taxon>Viridiplantae</taxon>
        <taxon>Streptophyta</taxon>
        <taxon>Embryophyta</taxon>
        <taxon>Tracheophyta</taxon>
        <taxon>Spermatophyta</taxon>
        <taxon>Magnoliopsida</taxon>
        <taxon>eudicotyledons</taxon>
        <taxon>Gunneridae</taxon>
        <taxon>Pentapetalae</taxon>
        <taxon>rosids</taxon>
        <taxon>fabids</taxon>
        <taxon>Malpighiales</taxon>
        <taxon>Euphorbiaceae</taxon>
        <taxon>Crotonoideae</taxon>
        <taxon>Manihoteae</taxon>
        <taxon>Manihot</taxon>
    </lineage>
</organism>
<feature type="region of interest" description="Disordered" evidence="1">
    <location>
        <begin position="19"/>
        <end position="40"/>
    </location>
</feature>
<protein>
    <submittedName>
        <fullName evidence="2">Uncharacterized protein</fullName>
    </submittedName>
</protein>
<dbReference type="AlphaFoldDB" id="A0A2C9U888"/>
<dbReference type="PANTHER" id="PTHR38222">
    <property type="entry name" value="TFIIS N-TERMINAL DOMAIN-CONTAINING PROTEIN"/>
    <property type="match status" value="1"/>
</dbReference>
<dbReference type="Proteomes" id="UP000091857">
    <property type="component" value="Chromosome 17"/>
</dbReference>
<comment type="caution">
    <text evidence="2">The sequence shown here is derived from an EMBL/GenBank/DDBJ whole genome shotgun (WGS) entry which is preliminary data.</text>
</comment>
<feature type="compositionally biased region" description="Low complexity" evidence="1">
    <location>
        <begin position="24"/>
        <end position="35"/>
    </location>
</feature>
<accession>A0A2C9U888</accession>
<evidence type="ECO:0000256" key="1">
    <source>
        <dbReference type="SAM" id="MobiDB-lite"/>
    </source>
</evidence>
<gene>
    <name evidence="2" type="ORF">MANES_17G096700v8</name>
</gene>